<feature type="domain" description="Glycosyltransferase 2-like" evidence="1">
    <location>
        <begin position="109"/>
        <end position="242"/>
    </location>
</feature>
<evidence type="ECO:0000259" key="1">
    <source>
        <dbReference type="Pfam" id="PF00535"/>
    </source>
</evidence>
<sequence length="1243" mass="137772">MSIQIAEKFPDFAYIDAPGVSYRLHASQHSSRFYASTNPLEDHLTILEGVFKRSAQKHLRGHENAVAEHIERRLSLYPGERTSALGARAQKLVSELEQLAEFNAAPLFSVILTTWNRPALLADALNSIHAQTLRDFEVILVNDCGGPVEHLLGEPGFPLTYLQLGRNGGPAAARNAAHRLARGRYLVYLDDDDLYLPNHLQTLADALQAHPDEVVYSDALFITERIEGSSRHPLAEERRYPHDRYSHERLSVDNYIPINTFSWPRALAAEVGGFDERLPGLEDWDFLLRLAARVAFHHVHQETVQVRMRADGDERRSVHAFEHYPALYQKLYARHSDLDAETVRNGRAERLKQLGRLLPQTAESAIDHWRAVRTPSPLQRQLCEQRISSLGPPPRLCVLLRCADGDTVAVLRSIASLRGETGLPDGLQIVVATAGPAERMHAALADEDVQVIEWDLQQPAAILEAVLADIGSDWLMAAEGGDEFAAGGLLQLRMQLAEQPQLRAVFADGWCRNADGTLAPILRPDFNLDLLLGNPAMLASHWVFQCQSARDAGGFNAAAGSATELDLILRLIHRSGFEGIAHLHEPVITGAPARFDCQAQQQVILAHLRARGYPDATVEAIGSGLYRINHAHARRPVVSLVIVVSADTTLAVLERCVVSVLEKTRYADYHLLLVDNGATDELRQWMQQVESLAADRVQAFAFDPPLPHAAACNLAATQASGEFLLFLRPEVAALQPHWLDELLNHGLRPEVGVVGAKTVSGDGKLSHAGLVPGLFCSGGHAFAGAAMDAPGYMNRLQVAQQYSAVADSCLLIGAELFAELDGFDHATFADEGADVDLCLRARARGYLTVWTPHALLLHSTEQSGMIEATADALLERWLPALAHDPAYNPSLRLDVAGGFRLGESDFSWKPLPWRPLPRVLAQPADPWGSGQYRVIQPFEALKLEGHVEGALYSTLLDPVEQARIDPDVVILQRRVSEDDLHKIQRGARFSRAIKVYELDDYLPNLPAKSTHREHMPRDVLRSLRKAMGMVDRFVVSTPAMAEAFAGLHPDIRIARNRLPLSWWKHLPAVRRDDNRRPRVGWAGGLGHTGDLEMIADVVSELAQEVDWVFFGMCPDRLRPYVAEFHPGVDIALYPRALAQLQLDLAIAPLEENRFNECKSNLRLLEYGACAVPVVCSDVGPYRDPALPVTRVRNRHREWVGAIREHLADADVRRLAGDALKSVVHRDWMLEGAGLDEWRAAWLP</sequence>
<accession>A0A0R0CQV8</accession>
<dbReference type="EMBL" id="LDJJ01000026">
    <property type="protein sequence ID" value="KRG67956.1"/>
    <property type="molecule type" value="Genomic_DNA"/>
</dbReference>
<dbReference type="InterPro" id="IPR029044">
    <property type="entry name" value="Nucleotide-diphossugar_trans"/>
</dbReference>
<dbReference type="Gene3D" id="3.40.50.2000">
    <property type="entry name" value="Glycogen Phosphorylase B"/>
    <property type="match status" value="1"/>
</dbReference>
<organism evidence="2 3">
    <name type="scientific">Stenotrophomonas terrae</name>
    <dbReference type="NCBI Taxonomy" id="405446"/>
    <lineage>
        <taxon>Bacteria</taxon>
        <taxon>Pseudomonadati</taxon>
        <taxon>Pseudomonadota</taxon>
        <taxon>Gammaproteobacteria</taxon>
        <taxon>Lysobacterales</taxon>
        <taxon>Lysobacteraceae</taxon>
        <taxon>Stenotrophomonas</taxon>
    </lineage>
</organism>
<protein>
    <recommendedName>
        <fullName evidence="1">Glycosyltransferase 2-like domain-containing protein</fullName>
    </recommendedName>
</protein>
<dbReference type="AlphaFoldDB" id="A0A0R0CQV8"/>
<dbReference type="PANTHER" id="PTHR43685">
    <property type="entry name" value="GLYCOSYLTRANSFERASE"/>
    <property type="match status" value="1"/>
</dbReference>
<dbReference type="Proteomes" id="UP000051863">
    <property type="component" value="Unassembled WGS sequence"/>
</dbReference>
<keyword evidence="3" id="KW-1185">Reference proteome</keyword>
<gene>
    <name evidence="2" type="ORF">ABB27_08015</name>
</gene>
<dbReference type="InterPro" id="IPR001173">
    <property type="entry name" value="Glyco_trans_2-like"/>
</dbReference>
<evidence type="ECO:0000313" key="2">
    <source>
        <dbReference type="EMBL" id="KRG67956.1"/>
    </source>
</evidence>
<dbReference type="Pfam" id="PF00535">
    <property type="entry name" value="Glycos_transf_2"/>
    <property type="match status" value="2"/>
</dbReference>
<dbReference type="SUPFAM" id="SSF53756">
    <property type="entry name" value="UDP-Glycosyltransferase/glycogen phosphorylase"/>
    <property type="match status" value="1"/>
</dbReference>
<dbReference type="SUPFAM" id="SSF53448">
    <property type="entry name" value="Nucleotide-diphospho-sugar transferases"/>
    <property type="match status" value="3"/>
</dbReference>
<dbReference type="PANTHER" id="PTHR43685:SF2">
    <property type="entry name" value="GLYCOSYLTRANSFERASE 2-LIKE DOMAIN-CONTAINING PROTEIN"/>
    <property type="match status" value="1"/>
</dbReference>
<proteinExistence type="predicted"/>
<dbReference type="PATRIC" id="fig|405446.3.peg.1051"/>
<dbReference type="Gene3D" id="3.90.550.10">
    <property type="entry name" value="Spore Coat Polysaccharide Biosynthesis Protein SpsA, Chain A"/>
    <property type="match status" value="2"/>
</dbReference>
<dbReference type="GO" id="GO:0044010">
    <property type="term" value="P:single-species biofilm formation"/>
    <property type="evidence" value="ECO:0007669"/>
    <property type="project" value="TreeGrafter"/>
</dbReference>
<evidence type="ECO:0000313" key="3">
    <source>
        <dbReference type="Proteomes" id="UP000051863"/>
    </source>
</evidence>
<feature type="domain" description="Glycosyltransferase 2-like" evidence="1">
    <location>
        <begin position="650"/>
        <end position="762"/>
    </location>
</feature>
<dbReference type="InterPro" id="IPR050834">
    <property type="entry name" value="Glycosyltransf_2"/>
</dbReference>
<reference evidence="2 3" key="1">
    <citation type="submission" date="2015-05" db="EMBL/GenBank/DDBJ databases">
        <title>Genome sequencing and analysis of members of genus Stenotrophomonas.</title>
        <authorList>
            <person name="Patil P.P."/>
            <person name="Midha S."/>
            <person name="Patil P.B."/>
        </authorList>
    </citation>
    <scope>NUCLEOTIDE SEQUENCE [LARGE SCALE GENOMIC DNA]</scope>
    <source>
        <strain evidence="2 3">DSM 18941</strain>
    </source>
</reference>
<comment type="caution">
    <text evidence="2">The sequence shown here is derived from an EMBL/GenBank/DDBJ whole genome shotgun (WGS) entry which is preliminary data.</text>
</comment>
<name>A0A0R0CQV8_9GAMM</name>